<evidence type="ECO:0000313" key="3">
    <source>
        <dbReference type="Proteomes" id="UP000886800"/>
    </source>
</evidence>
<keyword evidence="1" id="KW-0472">Membrane</keyword>
<feature type="transmembrane region" description="Helical" evidence="1">
    <location>
        <begin position="7"/>
        <end position="27"/>
    </location>
</feature>
<name>A0A9D2B6M5_9FIRM</name>
<dbReference type="Pfam" id="PF09515">
    <property type="entry name" value="Thia_YuaJ"/>
    <property type="match status" value="1"/>
</dbReference>
<sequence length="184" mass="19957">MNKTTRILTHGAIMVALATILSLFTLYKLPNGGSVTFASMVPIIVISLMYPFRWALLTAFAYSLVQMLLGFAPPPTQDFLSFAAVVLLDYVLAFTCLCLAGPIARRIGRPVAGAVVGSCVVTLLRLCCSFLSGILIWDVYAPEGTPVWLYSITYNGSYMIPEMIVTAVVAALIVRYVPLKRLAA</sequence>
<keyword evidence="1" id="KW-1133">Transmembrane helix</keyword>
<evidence type="ECO:0000313" key="2">
    <source>
        <dbReference type="EMBL" id="HIX65260.1"/>
    </source>
</evidence>
<dbReference type="AlphaFoldDB" id="A0A9D2B6M5"/>
<feature type="transmembrane region" description="Helical" evidence="1">
    <location>
        <begin position="33"/>
        <end position="50"/>
    </location>
</feature>
<reference evidence="2" key="1">
    <citation type="journal article" date="2021" name="PeerJ">
        <title>Extensive microbial diversity within the chicken gut microbiome revealed by metagenomics and culture.</title>
        <authorList>
            <person name="Gilroy R."/>
            <person name="Ravi A."/>
            <person name="Getino M."/>
            <person name="Pursley I."/>
            <person name="Horton D.L."/>
            <person name="Alikhan N.F."/>
            <person name="Baker D."/>
            <person name="Gharbi K."/>
            <person name="Hall N."/>
            <person name="Watson M."/>
            <person name="Adriaenssens E.M."/>
            <person name="Foster-Nyarko E."/>
            <person name="Jarju S."/>
            <person name="Secka A."/>
            <person name="Antonio M."/>
            <person name="Oren A."/>
            <person name="Chaudhuri R.R."/>
            <person name="La Ragione R."/>
            <person name="Hildebrand F."/>
            <person name="Pallen M.J."/>
        </authorList>
    </citation>
    <scope>NUCLEOTIDE SEQUENCE</scope>
    <source>
        <strain evidence="2">CHK188-5543</strain>
    </source>
</reference>
<gene>
    <name evidence="2" type="primary">thiT</name>
    <name evidence="2" type="ORF">H9736_03325</name>
</gene>
<accession>A0A9D2B6M5</accession>
<reference evidence="2" key="2">
    <citation type="submission" date="2021-04" db="EMBL/GenBank/DDBJ databases">
        <authorList>
            <person name="Gilroy R."/>
        </authorList>
    </citation>
    <scope>NUCLEOTIDE SEQUENCE</scope>
    <source>
        <strain evidence="2">CHK188-5543</strain>
    </source>
</reference>
<dbReference type="EMBL" id="DXES01000068">
    <property type="protein sequence ID" value="HIX65260.1"/>
    <property type="molecule type" value="Genomic_DNA"/>
</dbReference>
<dbReference type="NCBIfam" id="TIGR02357">
    <property type="entry name" value="ECF_ThiT_YuaJ"/>
    <property type="match status" value="1"/>
</dbReference>
<dbReference type="Proteomes" id="UP000886800">
    <property type="component" value="Unassembled WGS sequence"/>
</dbReference>
<dbReference type="Gene3D" id="1.10.1760.20">
    <property type="match status" value="1"/>
</dbReference>
<feature type="transmembrane region" description="Helical" evidence="1">
    <location>
        <begin position="55"/>
        <end position="73"/>
    </location>
</feature>
<dbReference type="InterPro" id="IPR012651">
    <property type="entry name" value="Thia_Transptr_ThiT"/>
</dbReference>
<evidence type="ECO:0000256" key="1">
    <source>
        <dbReference type="SAM" id="Phobius"/>
    </source>
</evidence>
<feature type="transmembrane region" description="Helical" evidence="1">
    <location>
        <begin position="112"/>
        <end position="137"/>
    </location>
</feature>
<organism evidence="2 3">
    <name type="scientific">Candidatus Anaerotruncus excrementipullorum</name>
    <dbReference type="NCBI Taxonomy" id="2838465"/>
    <lineage>
        <taxon>Bacteria</taxon>
        <taxon>Bacillati</taxon>
        <taxon>Bacillota</taxon>
        <taxon>Clostridia</taxon>
        <taxon>Eubacteriales</taxon>
        <taxon>Oscillospiraceae</taxon>
        <taxon>Anaerotruncus</taxon>
    </lineage>
</organism>
<protein>
    <submittedName>
        <fullName evidence="2">Energy-coupled thiamine transporter ThiT</fullName>
    </submittedName>
</protein>
<keyword evidence="1" id="KW-0812">Transmembrane</keyword>
<dbReference type="GO" id="GO:0015234">
    <property type="term" value="F:thiamine transmembrane transporter activity"/>
    <property type="evidence" value="ECO:0007669"/>
    <property type="project" value="InterPro"/>
</dbReference>
<comment type="caution">
    <text evidence="2">The sequence shown here is derived from an EMBL/GenBank/DDBJ whole genome shotgun (WGS) entry which is preliminary data.</text>
</comment>
<feature type="transmembrane region" description="Helical" evidence="1">
    <location>
        <begin position="157"/>
        <end position="177"/>
    </location>
</feature>
<feature type="transmembrane region" description="Helical" evidence="1">
    <location>
        <begin position="79"/>
        <end position="100"/>
    </location>
</feature>
<dbReference type="GO" id="GO:0005886">
    <property type="term" value="C:plasma membrane"/>
    <property type="evidence" value="ECO:0007669"/>
    <property type="project" value="InterPro"/>
</dbReference>
<proteinExistence type="predicted"/>